<evidence type="ECO:0000259" key="1">
    <source>
        <dbReference type="Pfam" id="PF14213"/>
    </source>
</evidence>
<dbReference type="AlphaFoldDB" id="A0A9X2C6L9"/>
<reference evidence="2 3" key="2">
    <citation type="journal article" date="2023" name="Plant Pathol.">
        <title>Dismantling and reorganizing Pseudomonas marginalis sensu#lato.</title>
        <authorList>
            <person name="Sawada H."/>
            <person name="Fujikawa T."/>
            <person name="Satou M."/>
        </authorList>
    </citation>
    <scope>NUCLEOTIDE SEQUENCE [LARGE SCALE GENOMIC DNA]</scope>
    <source>
        <strain evidence="2 3">MAFF 302030</strain>
    </source>
</reference>
<comment type="caution">
    <text evidence="2">The sequence shown here is derived from an EMBL/GenBank/DDBJ whole genome shotgun (WGS) entry which is preliminary data.</text>
</comment>
<dbReference type="Proteomes" id="UP001155059">
    <property type="component" value="Unassembled WGS sequence"/>
</dbReference>
<accession>A0A9X2C6L9</accession>
<dbReference type="InterPro" id="IPR025474">
    <property type="entry name" value="DUF4325"/>
</dbReference>
<dbReference type="EMBL" id="JALQCW010000033">
    <property type="protein sequence ID" value="MCK9798965.1"/>
    <property type="molecule type" value="Genomic_DNA"/>
</dbReference>
<sequence>MKNHEKIVVYLDGARGYGSSFLEEAFGGIARKYPPELVESLIVFDSRDFNLIQRIKSYIHEARGKDKSKKRSFIRSMIDGRYEPR</sequence>
<evidence type="ECO:0000313" key="2">
    <source>
        <dbReference type="EMBL" id="MCK9798965.1"/>
    </source>
</evidence>
<name>A0A9X2C6L9_9PSED</name>
<organism evidence="2 3">
    <name type="scientific">Pseudomonas morbosilactucae</name>
    <dbReference type="NCBI Taxonomy" id="2938197"/>
    <lineage>
        <taxon>Bacteria</taxon>
        <taxon>Pseudomonadati</taxon>
        <taxon>Pseudomonadota</taxon>
        <taxon>Gammaproteobacteria</taxon>
        <taxon>Pseudomonadales</taxon>
        <taxon>Pseudomonadaceae</taxon>
        <taxon>Pseudomonas</taxon>
    </lineage>
</organism>
<reference evidence="2 3" key="1">
    <citation type="journal article" date="2022" name="Int. J. Syst. Evol. Microbiol.">
        <title>Pseudomonas aegrilactucae sp. nov. and Pseudomonas morbosilactucae sp. nov., pathogens causing bacterial rot of lettuce in Japan.</title>
        <authorList>
            <person name="Sawada H."/>
            <person name="Fujikawa T."/>
            <person name="Satou M."/>
        </authorList>
    </citation>
    <scope>NUCLEOTIDE SEQUENCE [LARGE SCALE GENOMIC DNA]</scope>
    <source>
        <strain evidence="2 3">MAFF 302030</strain>
    </source>
</reference>
<evidence type="ECO:0000313" key="3">
    <source>
        <dbReference type="Proteomes" id="UP001155059"/>
    </source>
</evidence>
<gene>
    <name evidence="2" type="ORF">M1B34_14910</name>
</gene>
<protein>
    <submittedName>
        <fullName evidence="2">STAS-like domain-containing protein</fullName>
    </submittedName>
</protein>
<dbReference type="Pfam" id="PF14213">
    <property type="entry name" value="DUF4325"/>
    <property type="match status" value="1"/>
</dbReference>
<proteinExistence type="predicted"/>
<feature type="domain" description="DUF4325" evidence="1">
    <location>
        <begin position="3"/>
        <end position="44"/>
    </location>
</feature>